<dbReference type="Proteomes" id="UP000503399">
    <property type="component" value="Chromosome"/>
</dbReference>
<evidence type="ECO:0000313" key="1">
    <source>
        <dbReference type="EMBL" id="CAB1130038.1"/>
    </source>
</evidence>
<name>A0A6F8ZJS0_9FIRM</name>
<keyword evidence="2" id="KW-1185">Reference proteome</keyword>
<organism evidence="1 2">
    <name type="scientific">Candidatus Hydrogenisulfobacillus filiaventi</name>
    <dbReference type="NCBI Taxonomy" id="2707344"/>
    <lineage>
        <taxon>Bacteria</taxon>
        <taxon>Bacillati</taxon>
        <taxon>Bacillota</taxon>
        <taxon>Clostridia</taxon>
        <taxon>Eubacteriales</taxon>
        <taxon>Clostridiales Family XVII. Incertae Sedis</taxon>
        <taxon>Candidatus Hydrogenisulfobacillus</taxon>
    </lineage>
</organism>
<proteinExistence type="predicted"/>
<evidence type="ECO:0000313" key="2">
    <source>
        <dbReference type="Proteomes" id="UP000503399"/>
    </source>
</evidence>
<gene>
    <name evidence="1" type="ORF">R50_2546</name>
</gene>
<reference evidence="1 2" key="1">
    <citation type="submission" date="2020-02" db="EMBL/GenBank/DDBJ databases">
        <authorList>
            <person name="Hogendoorn C."/>
        </authorList>
    </citation>
    <scope>NUCLEOTIDE SEQUENCE [LARGE SCALE GENOMIC DNA]</scope>
    <source>
        <strain evidence="1">R501</strain>
    </source>
</reference>
<sequence length="149" mass="16741">MTWPEVPALYAYRHPEFERLPEIPEISRTLQHLDLSKAESEDLLSGLRSRLGYAGPLIVAWNDGSADVQVYVYTRNLQPRPAYQPLEPYPYWLEIMLGQQLVLCVTDFPGLLPLLGLLAPLAQASALSSLNDLMLDLADLLGQIEPPRM</sequence>
<dbReference type="EMBL" id="LR778114">
    <property type="protein sequence ID" value="CAB1130038.1"/>
    <property type="molecule type" value="Genomic_DNA"/>
</dbReference>
<dbReference type="KEGG" id="hfv:R50_2546"/>
<dbReference type="AlphaFoldDB" id="A0A6F8ZJS0"/>
<protein>
    <submittedName>
        <fullName evidence="1">Uncharacterized protein</fullName>
    </submittedName>
</protein>
<accession>A0A6F8ZJS0</accession>